<feature type="chain" id="PRO_5018733548" evidence="2">
    <location>
        <begin position="17"/>
        <end position="379"/>
    </location>
</feature>
<dbReference type="Gene3D" id="3.10.450.10">
    <property type="match status" value="1"/>
</dbReference>
<dbReference type="InterPro" id="IPR038765">
    <property type="entry name" value="Papain-like_cys_pep_sf"/>
</dbReference>
<sequence>MQEWMLILLCVISTRGGKLIGEKTAAKNDYKEMHKDLAEKAIDKHNIESNDFYLWELLSIDDTHQQMINGVKYTIQMTLAKTNCTKMVNILMKPNCKQSDVLKVGQLNINLSFCKLYIYIYIYIFSYKCTAEVVHRAWENYENVEMKNCEEPFKRSLNKRWTMEEDMATTHRKIFNQLKMGSHLKPRDYISWNRFTDFINNYEKLYDTKREILKKFRIFKRNLKAIRMWQGREQGTAVYGITQFTDMTPDEFKKIYLPYMWEEPIVPNKIADLKINGVNLNDQLPESFDWREHGAVTEVKNQGYLGNCGSCWAFSTTGNIEGQWFIAKKKLVSLSEQELVDCDSVDQGCNGGLPSQAYNGVASSRLHIANDSTQLMTSS</sequence>
<reference evidence="6" key="1">
    <citation type="submission" date="2016-11" db="UniProtKB">
        <authorList>
            <consortium name="WormBaseParasite"/>
        </authorList>
    </citation>
    <scope>IDENTIFICATION</scope>
</reference>
<feature type="domain" description="Peptidase C1A papain C-terminal" evidence="3">
    <location>
        <begin position="284"/>
        <end position="379"/>
    </location>
</feature>
<dbReference type="InterPro" id="IPR013201">
    <property type="entry name" value="Prot_inhib_I29"/>
</dbReference>
<name>A0A1I7XLH0_HETBA</name>
<dbReference type="CDD" id="cd00042">
    <property type="entry name" value="CY"/>
    <property type="match status" value="1"/>
</dbReference>
<dbReference type="Pfam" id="PF08246">
    <property type="entry name" value="Inhibitor_I29"/>
    <property type="match status" value="1"/>
</dbReference>
<dbReference type="GO" id="GO:0004869">
    <property type="term" value="F:cysteine-type endopeptidase inhibitor activity"/>
    <property type="evidence" value="ECO:0007669"/>
    <property type="project" value="InterPro"/>
</dbReference>
<dbReference type="Pfam" id="PF00112">
    <property type="entry name" value="Peptidase_C1"/>
    <property type="match status" value="1"/>
</dbReference>
<dbReference type="GO" id="GO:0006508">
    <property type="term" value="P:proteolysis"/>
    <property type="evidence" value="ECO:0007669"/>
    <property type="project" value="InterPro"/>
</dbReference>
<dbReference type="InterPro" id="IPR013128">
    <property type="entry name" value="Peptidase_C1A"/>
</dbReference>
<dbReference type="CDD" id="cd02248">
    <property type="entry name" value="Peptidase_C1A"/>
    <property type="match status" value="1"/>
</dbReference>
<organism evidence="5 6">
    <name type="scientific">Heterorhabditis bacteriophora</name>
    <name type="common">Entomopathogenic nematode worm</name>
    <dbReference type="NCBI Taxonomy" id="37862"/>
    <lineage>
        <taxon>Eukaryota</taxon>
        <taxon>Metazoa</taxon>
        <taxon>Ecdysozoa</taxon>
        <taxon>Nematoda</taxon>
        <taxon>Chromadorea</taxon>
        <taxon>Rhabditida</taxon>
        <taxon>Rhabditina</taxon>
        <taxon>Rhabditomorpha</taxon>
        <taxon>Strongyloidea</taxon>
        <taxon>Heterorhabditidae</taxon>
        <taxon>Heterorhabditis</taxon>
    </lineage>
</organism>
<comment type="similarity">
    <text evidence="1">Belongs to the peptidase C1 family.</text>
</comment>
<feature type="domain" description="Cathepsin propeptide inhibitor" evidence="4">
    <location>
        <begin position="195"/>
        <end position="252"/>
    </location>
</feature>
<evidence type="ECO:0000256" key="1">
    <source>
        <dbReference type="ARBA" id="ARBA00008455"/>
    </source>
</evidence>
<dbReference type="InterPro" id="IPR000010">
    <property type="entry name" value="Cystatin_dom"/>
</dbReference>
<feature type="signal peptide" evidence="2">
    <location>
        <begin position="1"/>
        <end position="16"/>
    </location>
</feature>
<dbReference type="InterPro" id="IPR039417">
    <property type="entry name" value="Peptidase_C1A_papain-like"/>
</dbReference>
<protein>
    <submittedName>
        <fullName evidence="6">Pept_C1 domain-containing protein</fullName>
    </submittedName>
</protein>
<keyword evidence="2" id="KW-0732">Signal</keyword>
<dbReference type="InterPro" id="IPR000668">
    <property type="entry name" value="Peptidase_C1A_C"/>
</dbReference>
<dbReference type="SUPFAM" id="SSF54403">
    <property type="entry name" value="Cystatin/monellin"/>
    <property type="match status" value="1"/>
</dbReference>
<dbReference type="Proteomes" id="UP000095283">
    <property type="component" value="Unplaced"/>
</dbReference>
<evidence type="ECO:0000259" key="4">
    <source>
        <dbReference type="SMART" id="SM00848"/>
    </source>
</evidence>
<dbReference type="SMART" id="SM00645">
    <property type="entry name" value="Pept_C1"/>
    <property type="match status" value="1"/>
</dbReference>
<dbReference type="GO" id="GO:0008234">
    <property type="term" value="F:cysteine-type peptidase activity"/>
    <property type="evidence" value="ECO:0007669"/>
    <property type="project" value="InterPro"/>
</dbReference>
<dbReference type="Pfam" id="PF00031">
    <property type="entry name" value="Cystatin"/>
    <property type="match status" value="1"/>
</dbReference>
<dbReference type="PANTHER" id="PTHR12411">
    <property type="entry name" value="CYSTEINE PROTEASE FAMILY C1-RELATED"/>
    <property type="match status" value="1"/>
</dbReference>
<evidence type="ECO:0000313" key="5">
    <source>
        <dbReference type="Proteomes" id="UP000095283"/>
    </source>
</evidence>
<dbReference type="InterPro" id="IPR046350">
    <property type="entry name" value="Cystatin_sf"/>
</dbReference>
<evidence type="ECO:0000313" key="6">
    <source>
        <dbReference type="WBParaSite" id="Hba_18381"/>
    </source>
</evidence>
<evidence type="ECO:0000259" key="3">
    <source>
        <dbReference type="SMART" id="SM00645"/>
    </source>
</evidence>
<keyword evidence="5" id="KW-1185">Reference proteome</keyword>
<dbReference type="SMART" id="SM00848">
    <property type="entry name" value="Inhibitor_I29"/>
    <property type="match status" value="1"/>
</dbReference>
<dbReference type="SUPFAM" id="SSF54001">
    <property type="entry name" value="Cysteine proteinases"/>
    <property type="match status" value="1"/>
</dbReference>
<proteinExistence type="inferred from homology"/>
<accession>A0A1I7XLH0</accession>
<evidence type="ECO:0000256" key="2">
    <source>
        <dbReference type="SAM" id="SignalP"/>
    </source>
</evidence>
<dbReference type="WBParaSite" id="Hba_18381">
    <property type="protein sequence ID" value="Hba_18381"/>
    <property type="gene ID" value="Hba_18381"/>
</dbReference>
<dbReference type="AlphaFoldDB" id="A0A1I7XLH0"/>
<dbReference type="Gene3D" id="3.90.70.10">
    <property type="entry name" value="Cysteine proteinases"/>
    <property type="match status" value="1"/>
</dbReference>